<dbReference type="Proteomes" id="UP001221898">
    <property type="component" value="Unassembled WGS sequence"/>
</dbReference>
<feature type="domain" description="Cryptochrome/DNA photolyase FAD-binding" evidence="1">
    <location>
        <begin position="44"/>
        <end position="90"/>
    </location>
</feature>
<dbReference type="Pfam" id="PF03441">
    <property type="entry name" value="FAD_binding_7"/>
    <property type="match status" value="1"/>
</dbReference>
<dbReference type="EMBL" id="JAINUG010000076">
    <property type="protein sequence ID" value="KAJ8400516.1"/>
    <property type="molecule type" value="Genomic_DNA"/>
</dbReference>
<dbReference type="InterPro" id="IPR005101">
    <property type="entry name" value="Cryptochr/Photolyase_FAD-bd"/>
</dbReference>
<keyword evidence="3" id="KW-1185">Reference proteome</keyword>
<dbReference type="Gene3D" id="1.10.579.10">
    <property type="entry name" value="DNA Cyclobutane Dipyrimidine Photolyase, subunit A, domain 3"/>
    <property type="match status" value="1"/>
</dbReference>
<dbReference type="AlphaFoldDB" id="A0AAD7SDC3"/>
<accession>A0AAD7SDC3</accession>
<dbReference type="InterPro" id="IPR036134">
    <property type="entry name" value="Crypto/Photolyase_FAD-like_sf"/>
</dbReference>
<comment type="caution">
    <text evidence="2">The sequence shown here is derived from an EMBL/GenBank/DDBJ whole genome shotgun (WGS) entry which is preliminary data.</text>
</comment>
<evidence type="ECO:0000313" key="3">
    <source>
        <dbReference type="Proteomes" id="UP001221898"/>
    </source>
</evidence>
<dbReference type="SUPFAM" id="SSF48173">
    <property type="entry name" value="Cryptochrome/photolyase FAD-binding domain"/>
    <property type="match status" value="1"/>
</dbReference>
<protein>
    <recommendedName>
        <fullName evidence="1">Cryptochrome/DNA photolyase FAD-binding domain-containing protein</fullName>
    </recommendedName>
</protein>
<name>A0AAD7SDC3_9TELE</name>
<evidence type="ECO:0000259" key="1">
    <source>
        <dbReference type="Pfam" id="PF03441"/>
    </source>
</evidence>
<sequence length="92" mass="10426">MFSLKPVTVERHVLVEEVAGIDIEVVYTTGPPLEFGLRPLEGLWCPELVDLPDNLIHRPWQCPASILCQAGMVLSLNYPEWIVTDLEERQAQ</sequence>
<reference evidence="2" key="1">
    <citation type="journal article" date="2023" name="Science">
        <title>Genome structures resolve the early diversification of teleost fishes.</title>
        <authorList>
            <person name="Parey E."/>
            <person name="Louis A."/>
            <person name="Montfort J."/>
            <person name="Bouchez O."/>
            <person name="Roques C."/>
            <person name="Iampietro C."/>
            <person name="Lluch J."/>
            <person name="Castinel A."/>
            <person name="Donnadieu C."/>
            <person name="Desvignes T."/>
            <person name="Floi Bucao C."/>
            <person name="Jouanno E."/>
            <person name="Wen M."/>
            <person name="Mejri S."/>
            <person name="Dirks R."/>
            <person name="Jansen H."/>
            <person name="Henkel C."/>
            <person name="Chen W.J."/>
            <person name="Zahm M."/>
            <person name="Cabau C."/>
            <person name="Klopp C."/>
            <person name="Thompson A.W."/>
            <person name="Robinson-Rechavi M."/>
            <person name="Braasch I."/>
            <person name="Lecointre G."/>
            <person name="Bobe J."/>
            <person name="Postlethwait J.H."/>
            <person name="Berthelot C."/>
            <person name="Roest Crollius H."/>
            <person name="Guiguen Y."/>
        </authorList>
    </citation>
    <scope>NUCLEOTIDE SEQUENCE</scope>
    <source>
        <strain evidence="2">NC1722</strain>
    </source>
</reference>
<proteinExistence type="predicted"/>
<organism evidence="2 3">
    <name type="scientific">Aldrovandia affinis</name>
    <dbReference type="NCBI Taxonomy" id="143900"/>
    <lineage>
        <taxon>Eukaryota</taxon>
        <taxon>Metazoa</taxon>
        <taxon>Chordata</taxon>
        <taxon>Craniata</taxon>
        <taxon>Vertebrata</taxon>
        <taxon>Euteleostomi</taxon>
        <taxon>Actinopterygii</taxon>
        <taxon>Neopterygii</taxon>
        <taxon>Teleostei</taxon>
        <taxon>Notacanthiformes</taxon>
        <taxon>Halosauridae</taxon>
        <taxon>Aldrovandia</taxon>
    </lineage>
</organism>
<gene>
    <name evidence="2" type="ORF">AAFF_G00396400</name>
</gene>
<evidence type="ECO:0000313" key="2">
    <source>
        <dbReference type="EMBL" id="KAJ8400516.1"/>
    </source>
</evidence>